<evidence type="ECO:0000313" key="3">
    <source>
        <dbReference type="Proteomes" id="UP000186106"/>
    </source>
</evidence>
<evidence type="ECO:0000313" key="1">
    <source>
        <dbReference type="EMBL" id="AZA99226.1"/>
    </source>
</evidence>
<dbReference type="RefSeq" id="WP_076350948.1">
    <property type="nucleotide sequence ID" value="NZ_CP033926.1"/>
</dbReference>
<evidence type="ECO:0008006" key="5">
    <source>
        <dbReference type="Google" id="ProtNLM"/>
    </source>
</evidence>
<dbReference type="OrthoDB" id="9757917at2"/>
<organism evidence="2 3">
    <name type="scientific">Chryseobacterium joostei</name>
    <dbReference type="NCBI Taxonomy" id="112234"/>
    <lineage>
        <taxon>Bacteria</taxon>
        <taxon>Pseudomonadati</taxon>
        <taxon>Bacteroidota</taxon>
        <taxon>Flavobacteriia</taxon>
        <taxon>Flavobacteriales</taxon>
        <taxon>Weeksellaceae</taxon>
        <taxon>Chryseobacterium group</taxon>
        <taxon>Chryseobacterium</taxon>
    </lineage>
</organism>
<dbReference type="SUPFAM" id="SSF53335">
    <property type="entry name" value="S-adenosyl-L-methionine-dependent methyltransferases"/>
    <property type="match status" value="1"/>
</dbReference>
<gene>
    <name evidence="1" type="ORF">EG359_06225</name>
    <name evidence="2" type="ORF">SAMN05421768_101112</name>
</gene>
<evidence type="ECO:0000313" key="2">
    <source>
        <dbReference type="EMBL" id="SIS27898.1"/>
    </source>
</evidence>
<protein>
    <recommendedName>
        <fullName evidence="5">Methyltransferase domain-containing protein</fullName>
    </recommendedName>
</protein>
<dbReference type="KEGG" id="cjt:EG359_06225"/>
<reference evidence="1 4" key="2">
    <citation type="submission" date="2018-11" db="EMBL/GenBank/DDBJ databases">
        <title>Proposal to divide the Flavobacteriaceae and reorganize its genera based on Amino Acid Identity values calculated from whole genome sequences.</title>
        <authorList>
            <person name="Nicholson A.C."/>
            <person name="Gulvik C.A."/>
            <person name="Whitney A.M."/>
            <person name="Humrighouse B.W."/>
            <person name="Bell M."/>
            <person name="Holmes B."/>
            <person name="Steigerwalt A.G."/>
            <person name="Villarma A."/>
            <person name="Sheth M."/>
            <person name="Batra D."/>
            <person name="Pryor J."/>
            <person name="Bernardet J.-F."/>
            <person name="Hugo C."/>
            <person name="Kampfer P."/>
            <person name="Newman J."/>
            <person name="McQuiston J.R."/>
        </authorList>
    </citation>
    <scope>NUCLEOTIDE SEQUENCE [LARGE SCALE GENOMIC DNA]</scope>
    <source>
        <strain evidence="1 4">DSM 16927</strain>
    </source>
</reference>
<name>A0A1N7HT18_9FLAO</name>
<dbReference type="EMBL" id="CP033926">
    <property type="protein sequence ID" value="AZA99226.1"/>
    <property type="molecule type" value="Genomic_DNA"/>
</dbReference>
<sequence>MMELSDFSARIIQLIPEEIINYVAENQSQLKLMFINLEVDALSIEQCSTVLLRLSSLDLVKDQRETGEMQFLYKELGLFFKKANKQGHVENCAGELSTNIFKNRLIAWLHHKHYTNARSHIGLFENYLEKLSLAITDGEEDYENDVLRDLHTYYEETSELLEEHGQQDFLQQFQELFDNNDLIERHKVLDCYQINKHQFTTEVVIIEEREKIYEPSVFTAALFEAKFLNYVKDHHRTIWYEILLGYDAQTIRKKIINFGQAHFDKTYEHLSANDIVKLYSYFNMRKHYFSTLYLLERFDLIHRYHNVNGRIKFIDIGCGPATSGIALVDHLNTKHAGVVSFDYFGVDFYNSMREEAEYMMNNDVYVNENSTFYMERLGHLNYDDLDDANSIFVNTCYLFASDSLDEEELARDVMNVRKAKEETPLYILYQNTTEVVKNEKYNSFKTYLGEFNVVFSAKCRIFYNTKRNSYNSPTLENVNFEILEIV</sequence>
<dbReference type="Proteomes" id="UP000186106">
    <property type="component" value="Unassembled WGS sequence"/>
</dbReference>
<dbReference type="AlphaFoldDB" id="A0A1N7HT18"/>
<dbReference type="EMBL" id="FTNZ01000001">
    <property type="protein sequence ID" value="SIS27898.1"/>
    <property type="molecule type" value="Genomic_DNA"/>
</dbReference>
<reference evidence="2 3" key="1">
    <citation type="submission" date="2017-01" db="EMBL/GenBank/DDBJ databases">
        <authorList>
            <person name="Mah S.A."/>
            <person name="Swanson W.J."/>
            <person name="Moy G.W."/>
            <person name="Vacquier V.D."/>
        </authorList>
    </citation>
    <scope>NUCLEOTIDE SEQUENCE [LARGE SCALE GENOMIC DNA]</scope>
    <source>
        <strain evidence="2 3">DSM 16927</strain>
    </source>
</reference>
<dbReference type="Proteomes" id="UP000279541">
    <property type="component" value="Chromosome"/>
</dbReference>
<proteinExistence type="predicted"/>
<evidence type="ECO:0000313" key="4">
    <source>
        <dbReference type="Proteomes" id="UP000279541"/>
    </source>
</evidence>
<keyword evidence="4" id="KW-1185">Reference proteome</keyword>
<dbReference type="STRING" id="112234.SAMN05421768_101112"/>
<dbReference type="InterPro" id="IPR029063">
    <property type="entry name" value="SAM-dependent_MTases_sf"/>
</dbReference>
<accession>A0A1N7HT18</accession>